<proteinExistence type="predicted"/>
<dbReference type="AlphaFoldDB" id="A0A8C2T503"/>
<keyword evidence="3" id="KW-1185">Reference proteome</keyword>
<dbReference type="GO" id="GO:0005730">
    <property type="term" value="C:nucleolus"/>
    <property type="evidence" value="ECO:0007669"/>
    <property type="project" value="Ensembl"/>
</dbReference>
<dbReference type="PANTHER" id="PTHR34348">
    <property type="entry name" value="SURFEIT LOCUS PROTEIN 2"/>
    <property type="match status" value="1"/>
</dbReference>
<reference evidence="2" key="3">
    <citation type="submission" date="2025-09" db="UniProtKB">
        <authorList>
            <consortium name="Ensembl"/>
        </authorList>
    </citation>
    <scope>IDENTIFICATION</scope>
</reference>
<evidence type="ECO:0000313" key="3">
    <source>
        <dbReference type="Proteomes" id="UP000694412"/>
    </source>
</evidence>
<organism evidence="2 3">
    <name type="scientific">Coturnix japonica</name>
    <name type="common">Japanese quail</name>
    <name type="synonym">Coturnix coturnix japonica</name>
    <dbReference type="NCBI Taxonomy" id="93934"/>
    <lineage>
        <taxon>Eukaryota</taxon>
        <taxon>Metazoa</taxon>
        <taxon>Chordata</taxon>
        <taxon>Craniata</taxon>
        <taxon>Vertebrata</taxon>
        <taxon>Euteleostomi</taxon>
        <taxon>Archelosauria</taxon>
        <taxon>Archosauria</taxon>
        <taxon>Dinosauria</taxon>
        <taxon>Saurischia</taxon>
        <taxon>Theropoda</taxon>
        <taxon>Coelurosauria</taxon>
        <taxon>Aves</taxon>
        <taxon>Neognathae</taxon>
        <taxon>Galloanserae</taxon>
        <taxon>Galliformes</taxon>
        <taxon>Phasianidae</taxon>
        <taxon>Perdicinae</taxon>
        <taxon>Coturnix</taxon>
    </lineage>
</organism>
<dbReference type="InterPro" id="IPR008833">
    <property type="entry name" value="Surf2"/>
</dbReference>
<dbReference type="GO" id="GO:0005886">
    <property type="term" value="C:plasma membrane"/>
    <property type="evidence" value="ECO:0007669"/>
    <property type="project" value="Ensembl"/>
</dbReference>
<reference evidence="2" key="2">
    <citation type="submission" date="2025-08" db="UniProtKB">
        <authorList>
            <consortium name="Ensembl"/>
        </authorList>
    </citation>
    <scope>IDENTIFICATION</scope>
</reference>
<feature type="compositionally biased region" description="Acidic residues" evidence="1">
    <location>
        <begin position="235"/>
        <end position="247"/>
    </location>
</feature>
<dbReference type="PANTHER" id="PTHR34348:SF1">
    <property type="entry name" value="SURFEIT LOCUS PROTEIN 2"/>
    <property type="match status" value="1"/>
</dbReference>
<feature type="compositionally biased region" description="Basic and acidic residues" evidence="1">
    <location>
        <begin position="221"/>
        <end position="234"/>
    </location>
</feature>
<feature type="region of interest" description="Disordered" evidence="1">
    <location>
        <begin position="202"/>
        <end position="336"/>
    </location>
</feature>
<dbReference type="GO" id="GO:0016607">
    <property type="term" value="C:nuclear speck"/>
    <property type="evidence" value="ECO:0007669"/>
    <property type="project" value="Ensembl"/>
</dbReference>
<dbReference type="Proteomes" id="UP000694412">
    <property type="component" value="Chromosome 17"/>
</dbReference>
<dbReference type="Ensembl" id="ENSCJPT00005011667.1">
    <property type="protein sequence ID" value="ENSCJPP00005007540.1"/>
    <property type="gene ID" value="ENSCJPG00005006936.1"/>
</dbReference>
<sequence>MLGERLHFFLHHSVPSGALPIPFRALTDPVCPPQSPPRPCPLPSALTRALRSLSSLGPARSISPHVAMKQHRHPPTTQAVPSPLAPPLYGTGTRTGSEAAPVCQRLSMVRSVLAVVSSAWPWPTWFRRCPTRCGCSCGSTRCSASRSRARHQLFCKLTLRHINKLPEHVLRHVQGKRYQKALKAYEKCQKEGVKYVPACLRQKQQRRQHDEDQVNGSRQPHRTEEFWEPDSPRTDEDEDGEETDDSMSDLYPPGLFPEKSPAAPQNTEANDGFATDSEDDGAELSRENGDLNGDGGRMDVSKAAGKRGKKQSGPSKKKFKSCHQKPKKFKKTTNGK</sequence>
<name>A0A8C2T503_COTJA</name>
<gene>
    <name evidence="2" type="primary">SURF2</name>
</gene>
<accession>A0A8C2T503</accession>
<dbReference type="Pfam" id="PF05477">
    <property type="entry name" value="SURF2"/>
    <property type="match status" value="1"/>
</dbReference>
<evidence type="ECO:0000256" key="1">
    <source>
        <dbReference type="SAM" id="MobiDB-lite"/>
    </source>
</evidence>
<reference evidence="2" key="1">
    <citation type="submission" date="2015-11" db="EMBL/GenBank/DDBJ databases">
        <authorList>
            <consortium name="International Coturnix japonica Genome Analysis Consortium"/>
            <person name="Warren W."/>
            <person name="Burt D.W."/>
            <person name="Antin P.B."/>
            <person name="Lanford R."/>
            <person name="Gros J."/>
            <person name="Wilson R.K."/>
        </authorList>
    </citation>
    <scope>NUCLEOTIDE SEQUENCE [LARGE SCALE GENOMIC DNA]</scope>
</reference>
<protein>
    <submittedName>
        <fullName evidence="2">Surfeit 2</fullName>
    </submittedName>
</protein>
<evidence type="ECO:0000313" key="2">
    <source>
        <dbReference type="Ensembl" id="ENSCJPP00005007540.1"/>
    </source>
</evidence>
<feature type="compositionally biased region" description="Basic residues" evidence="1">
    <location>
        <begin position="304"/>
        <end position="336"/>
    </location>
</feature>
<dbReference type="GeneTree" id="ENSGT00390000016800"/>